<dbReference type="AlphaFoldDB" id="A0A6J4HHP3"/>
<feature type="compositionally biased region" description="Low complexity" evidence="1">
    <location>
        <begin position="50"/>
        <end position="77"/>
    </location>
</feature>
<accession>A0A6J4HHP3</accession>
<reference evidence="2" key="1">
    <citation type="submission" date="2020-02" db="EMBL/GenBank/DDBJ databases">
        <authorList>
            <person name="Meier V. D."/>
        </authorList>
    </citation>
    <scope>NUCLEOTIDE SEQUENCE</scope>
    <source>
        <strain evidence="2">AVDCRST_MAG08</strain>
    </source>
</reference>
<dbReference type="EC" id="2.5.1.18" evidence="2"/>
<dbReference type="EMBL" id="CADCTG010000080">
    <property type="protein sequence ID" value="CAA9223493.1"/>
    <property type="molecule type" value="Genomic_DNA"/>
</dbReference>
<dbReference type="EC" id="5.2.1.2" evidence="2"/>
<feature type="region of interest" description="Disordered" evidence="1">
    <location>
        <begin position="29"/>
        <end position="77"/>
    </location>
</feature>
<protein>
    <submittedName>
        <fullName evidence="2">Maleylacetoacetate isomerase @ Glutathione S-transferase, zeta</fullName>
        <ecNumber evidence="2">2.5.1.18</ecNumber>
        <ecNumber evidence="2">5.2.1.2</ecNumber>
    </submittedName>
</protein>
<feature type="non-terminal residue" evidence="2">
    <location>
        <position position="183"/>
    </location>
</feature>
<feature type="non-terminal residue" evidence="2">
    <location>
        <position position="1"/>
    </location>
</feature>
<feature type="region of interest" description="Disordered" evidence="1">
    <location>
        <begin position="162"/>
        <end position="183"/>
    </location>
</feature>
<evidence type="ECO:0000313" key="2">
    <source>
        <dbReference type="EMBL" id="CAA9223493.1"/>
    </source>
</evidence>
<dbReference type="GO" id="GO:0016034">
    <property type="term" value="F:maleylacetoacetate isomerase activity"/>
    <property type="evidence" value="ECO:0007669"/>
    <property type="project" value="UniProtKB-EC"/>
</dbReference>
<gene>
    <name evidence="2" type="ORF">AVDCRST_MAG08-727</name>
</gene>
<proteinExistence type="predicted"/>
<feature type="region of interest" description="Disordered" evidence="1">
    <location>
        <begin position="111"/>
        <end position="137"/>
    </location>
</feature>
<organism evidence="2">
    <name type="scientific">uncultured Acetobacteraceae bacterium</name>
    <dbReference type="NCBI Taxonomy" id="169975"/>
    <lineage>
        <taxon>Bacteria</taxon>
        <taxon>Pseudomonadati</taxon>
        <taxon>Pseudomonadota</taxon>
        <taxon>Alphaproteobacteria</taxon>
        <taxon>Acetobacterales</taxon>
        <taxon>Acetobacteraceae</taxon>
        <taxon>environmental samples</taxon>
    </lineage>
</organism>
<feature type="compositionally biased region" description="Polar residues" evidence="1">
    <location>
        <begin position="29"/>
        <end position="38"/>
    </location>
</feature>
<sequence>PWAPCCLANTARSTRKGSCRLCASAIASSPNRRPSLNTWRRRAPNPPCCRPTRSIARRPGPSRSSSRATSIRSTTTGSAITCRSGWAPARTTCSPGIAIGSGWRSLRWKRPWPAGAGTGPSASATSRGGPICTSRRSWRTPGVSAAACRRTRGCSRWTRVAPTWMRSGGPGQRPNPITPGLET</sequence>
<feature type="compositionally biased region" description="Low complexity" evidence="1">
    <location>
        <begin position="113"/>
        <end position="130"/>
    </location>
</feature>
<name>A0A6J4HHP3_9PROT</name>
<dbReference type="GO" id="GO:0004364">
    <property type="term" value="F:glutathione transferase activity"/>
    <property type="evidence" value="ECO:0007669"/>
    <property type="project" value="UniProtKB-EC"/>
</dbReference>
<keyword evidence="2" id="KW-0413">Isomerase</keyword>
<keyword evidence="2" id="KW-0808">Transferase</keyword>
<evidence type="ECO:0000256" key="1">
    <source>
        <dbReference type="SAM" id="MobiDB-lite"/>
    </source>
</evidence>